<dbReference type="RefSeq" id="WP_169163615.1">
    <property type="nucleotide sequence ID" value="NZ_JABBFW010000038.1"/>
</dbReference>
<organism evidence="5 6">
    <name type="scientific">Azohydromonas caseinilytica</name>
    <dbReference type="NCBI Taxonomy" id="2728836"/>
    <lineage>
        <taxon>Bacteria</taxon>
        <taxon>Pseudomonadati</taxon>
        <taxon>Pseudomonadota</taxon>
        <taxon>Betaproteobacteria</taxon>
        <taxon>Burkholderiales</taxon>
        <taxon>Sphaerotilaceae</taxon>
        <taxon>Azohydromonas</taxon>
    </lineage>
</organism>
<dbReference type="InterPro" id="IPR018060">
    <property type="entry name" value="HTH_AraC"/>
</dbReference>
<dbReference type="EMBL" id="JABBFW010000038">
    <property type="protein sequence ID" value="NML18725.1"/>
    <property type="molecule type" value="Genomic_DNA"/>
</dbReference>
<dbReference type="SMART" id="SM00342">
    <property type="entry name" value="HTH_ARAC"/>
    <property type="match status" value="1"/>
</dbReference>
<dbReference type="PROSITE" id="PS00041">
    <property type="entry name" value="HTH_ARAC_FAMILY_1"/>
    <property type="match status" value="1"/>
</dbReference>
<reference evidence="5 6" key="1">
    <citation type="submission" date="2020-04" db="EMBL/GenBank/DDBJ databases">
        <title>Azohydromonas sp. isolated from soil.</title>
        <authorList>
            <person name="Dahal R.H."/>
        </authorList>
    </citation>
    <scope>NUCLEOTIDE SEQUENCE [LARGE SCALE GENOMIC DNA]</scope>
    <source>
        <strain evidence="5 6">G-1-1-14</strain>
    </source>
</reference>
<dbReference type="SUPFAM" id="SSF46689">
    <property type="entry name" value="Homeodomain-like"/>
    <property type="match status" value="2"/>
</dbReference>
<dbReference type="InterPro" id="IPR009057">
    <property type="entry name" value="Homeodomain-like_sf"/>
</dbReference>
<dbReference type="Proteomes" id="UP000574067">
    <property type="component" value="Unassembled WGS sequence"/>
</dbReference>
<keyword evidence="1" id="KW-0805">Transcription regulation</keyword>
<dbReference type="PANTHER" id="PTHR47893">
    <property type="entry name" value="REGULATORY PROTEIN PCHR"/>
    <property type="match status" value="1"/>
</dbReference>
<evidence type="ECO:0000256" key="2">
    <source>
        <dbReference type="ARBA" id="ARBA00023125"/>
    </source>
</evidence>
<comment type="caution">
    <text evidence="5">The sequence shown here is derived from an EMBL/GenBank/DDBJ whole genome shotgun (WGS) entry which is preliminary data.</text>
</comment>
<accession>A0A848FIK4</accession>
<dbReference type="InterPro" id="IPR018062">
    <property type="entry name" value="HTH_AraC-typ_CS"/>
</dbReference>
<dbReference type="Gene3D" id="1.10.10.60">
    <property type="entry name" value="Homeodomain-like"/>
    <property type="match status" value="1"/>
</dbReference>
<gene>
    <name evidence="5" type="ORF">HHL10_27530</name>
</gene>
<dbReference type="GO" id="GO:0003700">
    <property type="term" value="F:DNA-binding transcription factor activity"/>
    <property type="evidence" value="ECO:0007669"/>
    <property type="project" value="InterPro"/>
</dbReference>
<dbReference type="Pfam" id="PF12833">
    <property type="entry name" value="HTH_18"/>
    <property type="match status" value="1"/>
</dbReference>
<dbReference type="InterPro" id="IPR053142">
    <property type="entry name" value="PchR_regulatory_protein"/>
</dbReference>
<feature type="domain" description="HTH araC/xylS-type" evidence="4">
    <location>
        <begin position="228"/>
        <end position="326"/>
    </location>
</feature>
<protein>
    <submittedName>
        <fullName evidence="5">Helix-turn-helix domain-containing protein</fullName>
    </submittedName>
</protein>
<dbReference type="PANTHER" id="PTHR47893:SF1">
    <property type="entry name" value="REGULATORY PROTEIN PCHR"/>
    <property type="match status" value="1"/>
</dbReference>
<dbReference type="PROSITE" id="PS01124">
    <property type="entry name" value="HTH_ARAC_FAMILY_2"/>
    <property type="match status" value="1"/>
</dbReference>
<evidence type="ECO:0000313" key="5">
    <source>
        <dbReference type="EMBL" id="NML18725.1"/>
    </source>
</evidence>
<evidence type="ECO:0000256" key="1">
    <source>
        <dbReference type="ARBA" id="ARBA00023015"/>
    </source>
</evidence>
<name>A0A848FIK4_9BURK</name>
<evidence type="ECO:0000256" key="3">
    <source>
        <dbReference type="ARBA" id="ARBA00023163"/>
    </source>
</evidence>
<keyword evidence="6" id="KW-1185">Reference proteome</keyword>
<dbReference type="GO" id="GO:0043565">
    <property type="term" value="F:sequence-specific DNA binding"/>
    <property type="evidence" value="ECO:0007669"/>
    <property type="project" value="InterPro"/>
</dbReference>
<sequence length="343" mass="38231">MHSSVSTAWPRPGATRTSLIRSTEAEDPFLQARSLDRWSQEYTQLTSGLFLGRTVDLSLGPVQLFRETMNQAVDQKSHPLSEAYTVGMAFQAGGTWQNRELGADTLFILPPGEPARLRTPAHSDIVVATIDRLEFQRQAQQELGVEADFLFQGPMARRLDGAAAARFRATLNRFLLCALDAPQTLDAAAARKSMADGVIQACLQALNQGAEAEKPSRDGHRVHRAIVERAREHILAHRENPPTVADLCAYLNMSRRGLHYAFMQVLDINSVTFIRNVRLHAVRRALLQGAPSVSAAAREWGFWHLGMFSCYYKELFGELPSETTKKSPQLKPVRWLATDLVLN</sequence>
<keyword evidence="3" id="KW-0804">Transcription</keyword>
<proteinExistence type="predicted"/>
<keyword evidence="2" id="KW-0238">DNA-binding</keyword>
<evidence type="ECO:0000313" key="6">
    <source>
        <dbReference type="Proteomes" id="UP000574067"/>
    </source>
</evidence>
<dbReference type="AlphaFoldDB" id="A0A848FIK4"/>
<evidence type="ECO:0000259" key="4">
    <source>
        <dbReference type="PROSITE" id="PS01124"/>
    </source>
</evidence>